<dbReference type="EMBL" id="JXTC01000068">
    <property type="protein sequence ID" value="PON92190.1"/>
    <property type="molecule type" value="Genomic_DNA"/>
</dbReference>
<feature type="region of interest" description="Disordered" evidence="1">
    <location>
        <begin position="57"/>
        <end position="136"/>
    </location>
</feature>
<comment type="caution">
    <text evidence="2">The sequence shown here is derived from an EMBL/GenBank/DDBJ whole genome shotgun (WGS) entry which is preliminary data.</text>
</comment>
<protein>
    <submittedName>
        <fullName evidence="2">Uncharacterized protein</fullName>
    </submittedName>
</protein>
<evidence type="ECO:0000313" key="2">
    <source>
        <dbReference type="EMBL" id="PON92190.1"/>
    </source>
</evidence>
<reference evidence="3" key="1">
    <citation type="submission" date="2016-06" db="EMBL/GenBank/DDBJ databases">
        <title>Parallel loss of symbiosis genes in relatives of nitrogen-fixing non-legume Parasponia.</title>
        <authorList>
            <person name="Van Velzen R."/>
            <person name="Holmer R."/>
            <person name="Bu F."/>
            <person name="Rutten L."/>
            <person name="Van Zeijl A."/>
            <person name="Liu W."/>
            <person name="Santuari L."/>
            <person name="Cao Q."/>
            <person name="Sharma T."/>
            <person name="Shen D."/>
            <person name="Roswanjaya Y."/>
            <person name="Wardhani T."/>
            <person name="Kalhor M.S."/>
            <person name="Jansen J."/>
            <person name="Van den Hoogen J."/>
            <person name="Gungor B."/>
            <person name="Hartog M."/>
            <person name="Hontelez J."/>
            <person name="Verver J."/>
            <person name="Yang W.-C."/>
            <person name="Schijlen E."/>
            <person name="Repin R."/>
            <person name="Schilthuizen M."/>
            <person name="Schranz E."/>
            <person name="Heidstra R."/>
            <person name="Miyata K."/>
            <person name="Fedorova E."/>
            <person name="Kohlen W."/>
            <person name="Bisseling T."/>
            <person name="Smit S."/>
            <person name="Geurts R."/>
        </authorList>
    </citation>
    <scope>NUCLEOTIDE SEQUENCE [LARGE SCALE GENOMIC DNA]</scope>
    <source>
        <strain evidence="3">cv. RG33-2</strain>
    </source>
</reference>
<dbReference type="AlphaFoldDB" id="A0A2P5F323"/>
<name>A0A2P5F323_TREOI</name>
<accession>A0A2P5F323</accession>
<proteinExistence type="predicted"/>
<dbReference type="OrthoDB" id="1747164at2759"/>
<evidence type="ECO:0000313" key="3">
    <source>
        <dbReference type="Proteomes" id="UP000237000"/>
    </source>
</evidence>
<organism evidence="2 3">
    <name type="scientific">Trema orientale</name>
    <name type="common">Charcoal tree</name>
    <name type="synonym">Celtis orientalis</name>
    <dbReference type="NCBI Taxonomy" id="63057"/>
    <lineage>
        <taxon>Eukaryota</taxon>
        <taxon>Viridiplantae</taxon>
        <taxon>Streptophyta</taxon>
        <taxon>Embryophyta</taxon>
        <taxon>Tracheophyta</taxon>
        <taxon>Spermatophyta</taxon>
        <taxon>Magnoliopsida</taxon>
        <taxon>eudicotyledons</taxon>
        <taxon>Gunneridae</taxon>
        <taxon>Pentapetalae</taxon>
        <taxon>rosids</taxon>
        <taxon>fabids</taxon>
        <taxon>Rosales</taxon>
        <taxon>Cannabaceae</taxon>
        <taxon>Trema</taxon>
    </lineage>
</organism>
<keyword evidence="3" id="KW-1185">Reference proteome</keyword>
<dbReference type="InParanoid" id="A0A2P5F323"/>
<feature type="compositionally biased region" description="Basic and acidic residues" evidence="1">
    <location>
        <begin position="58"/>
        <end position="136"/>
    </location>
</feature>
<evidence type="ECO:0000256" key="1">
    <source>
        <dbReference type="SAM" id="MobiDB-lite"/>
    </source>
</evidence>
<dbReference type="Proteomes" id="UP000237000">
    <property type="component" value="Unassembled WGS sequence"/>
</dbReference>
<sequence length="136" mass="14895">MLSVIAGVASLSTAYYKNVTLIWLSSGDVCAGPCVHNLQWNKDCKTFMSKVQEIAETQAKKEERGEVPDTAKLLEKLSVEDGKTKAKKQDEVPSAAKEERVEVPNTAEQHEKSSVEDGKTEAKKQDEVPSAATEDK</sequence>
<dbReference type="STRING" id="63057.A0A2P5F323"/>
<gene>
    <name evidence="2" type="ORF">TorRG33x02_120090</name>
</gene>